<organism evidence="2 3">
    <name type="scientific">Ectothiorhodospira magna</name>
    <dbReference type="NCBI Taxonomy" id="867345"/>
    <lineage>
        <taxon>Bacteria</taxon>
        <taxon>Pseudomonadati</taxon>
        <taxon>Pseudomonadota</taxon>
        <taxon>Gammaproteobacteria</taxon>
        <taxon>Chromatiales</taxon>
        <taxon>Ectothiorhodospiraceae</taxon>
        <taxon>Ectothiorhodospira</taxon>
    </lineage>
</organism>
<dbReference type="STRING" id="867345.SAMN05421693_103101"/>
<feature type="transmembrane region" description="Helical" evidence="1">
    <location>
        <begin position="44"/>
        <end position="65"/>
    </location>
</feature>
<evidence type="ECO:0000313" key="2">
    <source>
        <dbReference type="EMBL" id="SEP68876.1"/>
    </source>
</evidence>
<reference evidence="2 3" key="1">
    <citation type="submission" date="2016-10" db="EMBL/GenBank/DDBJ databases">
        <authorList>
            <person name="de Groot N.N."/>
        </authorList>
    </citation>
    <scope>NUCLEOTIDE SEQUENCE [LARGE SCALE GENOMIC DNA]</scope>
    <source>
        <strain evidence="2 3">B7-7</strain>
    </source>
</reference>
<dbReference type="AlphaFoldDB" id="A0A1H8ZWL4"/>
<keyword evidence="1" id="KW-0472">Membrane</keyword>
<dbReference type="Proteomes" id="UP000199496">
    <property type="component" value="Unassembled WGS sequence"/>
</dbReference>
<feature type="transmembrane region" description="Helical" evidence="1">
    <location>
        <begin position="77"/>
        <end position="96"/>
    </location>
</feature>
<proteinExistence type="predicted"/>
<dbReference type="OrthoDB" id="5794725at2"/>
<keyword evidence="1" id="KW-1133">Transmembrane helix</keyword>
<sequence>MNTPVKRPWYRSRQPSYRIAAVGVLLLMAGSLGIHLALGHLEGIFRQLVVLFSAPGLPMGWWFITMSTWNAGRVKKLIIQGSAGIAFLVLGAWFFFGPYRGAMLMSLLMLCLAGFHFYLATRRGPPAPDRHSLRSS</sequence>
<gene>
    <name evidence="2" type="ORF">SAMN05421693_103101</name>
</gene>
<accession>A0A1H8ZWL4</accession>
<feature type="transmembrane region" description="Helical" evidence="1">
    <location>
        <begin position="20"/>
        <end position="38"/>
    </location>
</feature>
<evidence type="ECO:0000256" key="1">
    <source>
        <dbReference type="SAM" id="Phobius"/>
    </source>
</evidence>
<dbReference type="EMBL" id="FOFO01000003">
    <property type="protein sequence ID" value="SEP68876.1"/>
    <property type="molecule type" value="Genomic_DNA"/>
</dbReference>
<dbReference type="RefSeq" id="WP_090203443.1">
    <property type="nucleotide sequence ID" value="NZ_FOFO01000003.1"/>
</dbReference>
<keyword evidence="1" id="KW-0812">Transmembrane</keyword>
<name>A0A1H8ZWL4_9GAMM</name>
<keyword evidence="3" id="KW-1185">Reference proteome</keyword>
<protein>
    <submittedName>
        <fullName evidence="2">Uncharacterized protein</fullName>
    </submittedName>
</protein>
<feature type="transmembrane region" description="Helical" evidence="1">
    <location>
        <begin position="102"/>
        <end position="120"/>
    </location>
</feature>
<evidence type="ECO:0000313" key="3">
    <source>
        <dbReference type="Proteomes" id="UP000199496"/>
    </source>
</evidence>